<dbReference type="PANTHER" id="PTHR23542:SF1">
    <property type="entry name" value="MAJOR FACILITATOR SUPERFAMILY (MFS) PROFILE DOMAIN-CONTAINING PROTEIN"/>
    <property type="match status" value="1"/>
</dbReference>
<dbReference type="InterPro" id="IPR011701">
    <property type="entry name" value="MFS"/>
</dbReference>
<dbReference type="OrthoDB" id="9180256at2"/>
<name>A0A0M9VKB5_9MICO</name>
<gene>
    <name evidence="7" type="ORF">XI38_13515</name>
</gene>
<dbReference type="PATRIC" id="fig|84292.3.peg.2747"/>
<dbReference type="AlphaFoldDB" id="A0A0M9VKB5"/>
<feature type="transmembrane region" description="Helical" evidence="5">
    <location>
        <begin position="149"/>
        <end position="176"/>
    </location>
</feature>
<dbReference type="Proteomes" id="UP000037737">
    <property type="component" value="Unassembled WGS sequence"/>
</dbReference>
<evidence type="ECO:0000256" key="3">
    <source>
        <dbReference type="ARBA" id="ARBA00022989"/>
    </source>
</evidence>
<comment type="subcellular location">
    <subcellularLocation>
        <location evidence="1">Cell membrane</location>
        <topology evidence="1">Multi-pass membrane protein</topology>
    </subcellularLocation>
</comment>
<accession>A0A0M9VKB5</accession>
<evidence type="ECO:0000256" key="5">
    <source>
        <dbReference type="SAM" id="Phobius"/>
    </source>
</evidence>
<feature type="transmembrane region" description="Helical" evidence="5">
    <location>
        <begin position="369"/>
        <end position="392"/>
    </location>
</feature>
<feature type="transmembrane region" description="Helical" evidence="5">
    <location>
        <begin position="246"/>
        <end position="271"/>
    </location>
</feature>
<evidence type="ECO:0000313" key="7">
    <source>
        <dbReference type="EMBL" id="KOS09899.1"/>
    </source>
</evidence>
<dbReference type="PROSITE" id="PS50850">
    <property type="entry name" value="MFS"/>
    <property type="match status" value="1"/>
</dbReference>
<dbReference type="Pfam" id="PF07690">
    <property type="entry name" value="MFS_1"/>
    <property type="match status" value="1"/>
</dbReference>
<evidence type="ECO:0000256" key="2">
    <source>
        <dbReference type="ARBA" id="ARBA00022692"/>
    </source>
</evidence>
<feature type="transmembrane region" description="Helical" evidence="5">
    <location>
        <begin position="109"/>
        <end position="128"/>
    </location>
</feature>
<feature type="domain" description="Major facilitator superfamily (MFS) profile" evidence="6">
    <location>
        <begin position="246"/>
        <end position="423"/>
    </location>
</feature>
<evidence type="ECO:0000313" key="8">
    <source>
        <dbReference type="Proteomes" id="UP000037737"/>
    </source>
</evidence>
<feature type="transmembrane region" description="Helical" evidence="5">
    <location>
        <begin position="283"/>
        <end position="302"/>
    </location>
</feature>
<dbReference type="EMBL" id="LAVO01000015">
    <property type="protein sequence ID" value="KOS09899.1"/>
    <property type="molecule type" value="Genomic_DNA"/>
</dbReference>
<feature type="transmembrane region" description="Helical" evidence="5">
    <location>
        <begin position="50"/>
        <end position="71"/>
    </location>
</feature>
<dbReference type="KEGG" id="mcw:A8L33_01270"/>
<keyword evidence="8" id="KW-1185">Reference proteome</keyword>
<evidence type="ECO:0000256" key="1">
    <source>
        <dbReference type="ARBA" id="ARBA00004651"/>
    </source>
</evidence>
<organism evidence="7 8">
    <name type="scientific">Microbacterium aurantiacum</name>
    <dbReference type="NCBI Taxonomy" id="162393"/>
    <lineage>
        <taxon>Bacteria</taxon>
        <taxon>Bacillati</taxon>
        <taxon>Actinomycetota</taxon>
        <taxon>Actinomycetes</taxon>
        <taxon>Micrococcales</taxon>
        <taxon>Microbacteriaceae</taxon>
        <taxon>Microbacterium</taxon>
    </lineage>
</organism>
<dbReference type="Gene3D" id="1.20.1250.20">
    <property type="entry name" value="MFS general substrate transporter like domains"/>
    <property type="match status" value="1"/>
</dbReference>
<feature type="transmembrane region" description="Helical" evidence="5">
    <location>
        <begin position="182"/>
        <end position="201"/>
    </location>
</feature>
<dbReference type="GO" id="GO:0022857">
    <property type="term" value="F:transmembrane transporter activity"/>
    <property type="evidence" value="ECO:0007669"/>
    <property type="project" value="InterPro"/>
</dbReference>
<sequence length="423" mass="42349">MYKTIAAPPRTSLLREAGVAYFPIALIARLPFAMLVVGILTLIVAARGSLALGGLTSAATGLGTALIGPLLGAAADRFGQRPVLLVAGTANALLLLALSWLAFSPAPDAVLLAVAFAIGASMPQVAPLSRSRLVGIIGRAFARDRREKVLNGTMAYESAADEIVFVFGPVIVGLLATTLNPVAPVVGAAVLALVFVTAFALHPTGRTATAHPASAGPAPVRTDGGQAITAATDIVQAPARELAAPALVTTVLGALGMGLFFGTMLTSLTAFMDERGVPEQAGLVYGAMGIGSAALALGVALFPARFTLTARWLVFGSILFAGTLTLPLAQDVVGMALCLLLIGIGIGPTLVTQYSLAARHSPRGRSSTVMTMLGSGVVVGQSAGAAVTGLVAEAGGASLALIAPIVAAAVVLGAGIASALVRR</sequence>
<dbReference type="GO" id="GO:0005886">
    <property type="term" value="C:plasma membrane"/>
    <property type="evidence" value="ECO:0007669"/>
    <property type="project" value="UniProtKB-SubCell"/>
</dbReference>
<feature type="transmembrane region" description="Helical" evidence="5">
    <location>
        <begin position="309"/>
        <end position="328"/>
    </location>
</feature>
<evidence type="ECO:0000256" key="4">
    <source>
        <dbReference type="ARBA" id="ARBA00023136"/>
    </source>
</evidence>
<dbReference type="PANTHER" id="PTHR23542">
    <property type="match status" value="1"/>
</dbReference>
<dbReference type="InterPro" id="IPR020846">
    <property type="entry name" value="MFS_dom"/>
</dbReference>
<proteinExistence type="predicted"/>
<dbReference type="SUPFAM" id="SSF103473">
    <property type="entry name" value="MFS general substrate transporter"/>
    <property type="match status" value="1"/>
</dbReference>
<feature type="transmembrane region" description="Helical" evidence="5">
    <location>
        <begin position="83"/>
        <end position="103"/>
    </location>
</feature>
<keyword evidence="2 5" id="KW-0812">Transmembrane</keyword>
<comment type="caution">
    <text evidence="7">The sequence shown here is derived from an EMBL/GenBank/DDBJ whole genome shotgun (WGS) entry which is preliminary data.</text>
</comment>
<reference evidence="7" key="1">
    <citation type="submission" date="2015-04" db="EMBL/GenBank/DDBJ databases">
        <title>Complete genome sequence of Microbacterium chocolatum SIT 101, a bacterium enantioselectively hydrolyzing mesomeric diesters.</title>
        <authorList>
            <person name="Li X."/>
            <person name="Xu Y."/>
        </authorList>
    </citation>
    <scope>NUCLEOTIDE SEQUENCE [LARGE SCALE GENOMIC DNA]</scope>
    <source>
        <strain evidence="7">SIT 101</strain>
    </source>
</reference>
<dbReference type="InterPro" id="IPR036259">
    <property type="entry name" value="MFS_trans_sf"/>
</dbReference>
<keyword evidence="4 5" id="KW-0472">Membrane</keyword>
<evidence type="ECO:0000259" key="6">
    <source>
        <dbReference type="PROSITE" id="PS50850"/>
    </source>
</evidence>
<feature type="transmembrane region" description="Helical" evidence="5">
    <location>
        <begin position="334"/>
        <end position="357"/>
    </location>
</feature>
<feature type="transmembrane region" description="Helical" evidence="5">
    <location>
        <begin position="398"/>
        <end position="421"/>
    </location>
</feature>
<protein>
    <submittedName>
        <fullName evidence="7">MFS transporter</fullName>
    </submittedName>
</protein>
<keyword evidence="3 5" id="KW-1133">Transmembrane helix</keyword>
<feature type="transmembrane region" description="Helical" evidence="5">
    <location>
        <begin position="20"/>
        <end position="44"/>
    </location>
</feature>